<sequence length="95" mass="11009">MNGNSMNGMNGNMSQGAMFEAIRQVSFVMDELRLFLDTHPKDRQALEMFLSNQEMRHRLIADYTEKYGPIDSYFINTDGTWSWANPPMPWKAEAN</sequence>
<dbReference type="AlphaFoldDB" id="R6TRZ1"/>
<dbReference type="Proteomes" id="UP000017938">
    <property type="component" value="Unassembled WGS sequence"/>
</dbReference>
<dbReference type="EMBL" id="JALEMU010000165">
    <property type="protein sequence ID" value="MCI5756592.1"/>
    <property type="molecule type" value="Genomic_DNA"/>
</dbReference>
<keyword evidence="2" id="KW-0946">Virion</keyword>
<reference evidence="3 5" key="2">
    <citation type="submission" date="2022-03" db="EMBL/GenBank/DDBJ databases">
        <title>Metagenome-assembled genomes from swine fecal metagenomes.</title>
        <authorList>
            <person name="Holman D.B."/>
            <person name="Kommadath A."/>
        </authorList>
    </citation>
    <scope>NUCLEOTIDE SEQUENCE [LARGE SCALE GENOMIC DNA]</scope>
    <source>
        <strain evidence="3">SUG147</strain>
    </source>
</reference>
<feature type="domain" description="Protein CotJB" evidence="1">
    <location>
        <begin position="18"/>
        <end position="90"/>
    </location>
</feature>
<protein>
    <submittedName>
        <fullName evidence="2">Spore coat protein CotJB</fullName>
    </submittedName>
</protein>
<dbReference type="STRING" id="1263015.BN580_00755"/>
<accession>R6TRZ1</accession>
<evidence type="ECO:0000313" key="3">
    <source>
        <dbReference type="EMBL" id="MCI5756592.1"/>
    </source>
</evidence>
<dbReference type="EMBL" id="CBFW010000041">
    <property type="protein sequence ID" value="CDC70671.1"/>
    <property type="molecule type" value="Genomic_DNA"/>
</dbReference>
<evidence type="ECO:0000313" key="4">
    <source>
        <dbReference type="Proteomes" id="UP000017938"/>
    </source>
</evidence>
<dbReference type="InterPro" id="IPR024207">
    <property type="entry name" value="CotJB_dom"/>
</dbReference>
<dbReference type="Proteomes" id="UP001139365">
    <property type="component" value="Unassembled WGS sequence"/>
</dbReference>
<dbReference type="Pfam" id="PF12652">
    <property type="entry name" value="CotJB"/>
    <property type="match status" value="1"/>
</dbReference>
<gene>
    <name evidence="2" type="ORF">BN580_00755</name>
    <name evidence="3" type="ORF">MR241_09910</name>
</gene>
<evidence type="ECO:0000313" key="5">
    <source>
        <dbReference type="Proteomes" id="UP001139365"/>
    </source>
</evidence>
<evidence type="ECO:0000259" key="1">
    <source>
        <dbReference type="Pfam" id="PF12652"/>
    </source>
</evidence>
<comment type="caution">
    <text evidence="2">The sequence shown here is derived from an EMBL/GenBank/DDBJ whole genome shotgun (WGS) entry which is preliminary data.</text>
</comment>
<organism evidence="2 4">
    <name type="scientific">Candidatus Colimorpha enterica</name>
    <dbReference type="NCBI Taxonomy" id="3083063"/>
    <lineage>
        <taxon>Bacteria</taxon>
        <taxon>Pseudomonadati</taxon>
        <taxon>Bacteroidota</taxon>
        <taxon>Bacteroidia</taxon>
        <taxon>Bacteroidales</taxon>
        <taxon>Candidatus Colimorpha</taxon>
    </lineage>
</organism>
<reference evidence="2" key="1">
    <citation type="submission" date="2012-11" db="EMBL/GenBank/DDBJ databases">
        <title>Dependencies among metagenomic species, viruses, plasmids and units of genetic variation.</title>
        <authorList>
            <person name="Nielsen H.B."/>
            <person name="Almeida M."/>
            <person name="Juncker A.S."/>
            <person name="Rasmussen S."/>
            <person name="Li J."/>
            <person name="Sunagawa S."/>
            <person name="Plichta D."/>
            <person name="Gautier L."/>
            <person name="Le Chatelier E."/>
            <person name="Peletier E."/>
            <person name="Bonde I."/>
            <person name="Nielsen T."/>
            <person name="Manichanh C."/>
            <person name="Arumugam M."/>
            <person name="Batto J."/>
            <person name="Santos M.B.Q.D."/>
            <person name="Blom N."/>
            <person name="Borruel N."/>
            <person name="Burgdorf K.S."/>
            <person name="Boumezbeur F."/>
            <person name="Casellas F."/>
            <person name="Dore J."/>
            <person name="Guarner F."/>
            <person name="Hansen T."/>
            <person name="Hildebrand F."/>
            <person name="Kaas R.S."/>
            <person name="Kennedy S."/>
            <person name="Kristiansen K."/>
            <person name="Kultima J.R."/>
            <person name="Leonard P."/>
            <person name="Levenez F."/>
            <person name="Lund O."/>
            <person name="Moumen B."/>
            <person name="Le Paslier D."/>
            <person name="Pons N."/>
            <person name="Pedersen O."/>
            <person name="Prifti E."/>
            <person name="Qin J."/>
            <person name="Raes J."/>
            <person name="Tap J."/>
            <person name="Tims S."/>
            <person name="Ussery D.W."/>
            <person name="Yamada T."/>
            <person name="MetaHit consortium"/>
            <person name="Renault P."/>
            <person name="Sicheritz-Ponten T."/>
            <person name="Bork P."/>
            <person name="Wang J."/>
            <person name="Brunak S."/>
            <person name="Ehrlich S.D."/>
        </authorList>
    </citation>
    <scope>NUCLEOTIDE SEQUENCE [LARGE SCALE GENOMIC DNA]</scope>
</reference>
<name>R6TRZ1_9BACT</name>
<proteinExistence type="predicted"/>
<evidence type="ECO:0000313" key="2">
    <source>
        <dbReference type="EMBL" id="CDC70671.1"/>
    </source>
</evidence>
<keyword evidence="2" id="KW-0167">Capsid protein</keyword>